<proteinExistence type="predicted"/>
<accession>A0A0F9M888</accession>
<dbReference type="EMBL" id="LAZR01010734">
    <property type="protein sequence ID" value="KKM65377.1"/>
    <property type="molecule type" value="Genomic_DNA"/>
</dbReference>
<gene>
    <name evidence="1" type="ORF">LCGC14_1491770</name>
</gene>
<evidence type="ECO:0000313" key="1">
    <source>
        <dbReference type="EMBL" id="KKM65377.1"/>
    </source>
</evidence>
<comment type="caution">
    <text evidence="1">The sequence shown here is derived from an EMBL/GenBank/DDBJ whole genome shotgun (WGS) entry which is preliminary data.</text>
</comment>
<sequence>MSIGTQIYCTRHRRHDLDSCEMCDQETANPTYYRGLRVSVYVDKNYLTNEGEDKEEDGWKELEEELRKRMAFPYLGMRDVKLVVEEWEADPNPATESELRTIGRLK</sequence>
<reference evidence="1" key="1">
    <citation type="journal article" date="2015" name="Nature">
        <title>Complex archaea that bridge the gap between prokaryotes and eukaryotes.</title>
        <authorList>
            <person name="Spang A."/>
            <person name="Saw J.H."/>
            <person name="Jorgensen S.L."/>
            <person name="Zaremba-Niedzwiedzka K."/>
            <person name="Martijn J."/>
            <person name="Lind A.E."/>
            <person name="van Eijk R."/>
            <person name="Schleper C."/>
            <person name="Guy L."/>
            <person name="Ettema T.J."/>
        </authorList>
    </citation>
    <scope>NUCLEOTIDE SEQUENCE</scope>
</reference>
<name>A0A0F9M888_9ZZZZ</name>
<dbReference type="AlphaFoldDB" id="A0A0F9M888"/>
<protein>
    <submittedName>
        <fullName evidence="1">Uncharacterized protein</fullName>
    </submittedName>
</protein>
<organism evidence="1">
    <name type="scientific">marine sediment metagenome</name>
    <dbReference type="NCBI Taxonomy" id="412755"/>
    <lineage>
        <taxon>unclassified sequences</taxon>
        <taxon>metagenomes</taxon>
        <taxon>ecological metagenomes</taxon>
    </lineage>
</organism>